<dbReference type="Proteomes" id="UP001499895">
    <property type="component" value="Unassembled WGS sequence"/>
</dbReference>
<dbReference type="InterPro" id="IPR001123">
    <property type="entry name" value="LeuE-type"/>
</dbReference>
<feature type="transmembrane region" description="Helical" evidence="6">
    <location>
        <begin position="162"/>
        <end position="186"/>
    </location>
</feature>
<evidence type="ECO:0000256" key="6">
    <source>
        <dbReference type="SAM" id="Phobius"/>
    </source>
</evidence>
<keyword evidence="8" id="KW-1185">Reference proteome</keyword>
<dbReference type="PANTHER" id="PTHR30086:SF20">
    <property type="entry name" value="ARGININE EXPORTER PROTEIN ARGO-RELATED"/>
    <property type="match status" value="1"/>
</dbReference>
<organism evidence="7 8">
    <name type="scientific">Streptomyces stramineus</name>
    <dbReference type="NCBI Taxonomy" id="173861"/>
    <lineage>
        <taxon>Bacteria</taxon>
        <taxon>Bacillati</taxon>
        <taxon>Actinomycetota</taxon>
        <taxon>Actinomycetes</taxon>
        <taxon>Kitasatosporales</taxon>
        <taxon>Streptomycetaceae</taxon>
        <taxon>Streptomyces</taxon>
    </lineage>
</organism>
<gene>
    <name evidence="7" type="ORF">GCM10009544_17170</name>
</gene>
<keyword evidence="4 6" id="KW-1133">Transmembrane helix</keyword>
<protein>
    <submittedName>
        <fullName evidence="7">LysE family translocator</fullName>
    </submittedName>
</protein>
<evidence type="ECO:0000256" key="3">
    <source>
        <dbReference type="ARBA" id="ARBA00022692"/>
    </source>
</evidence>
<evidence type="ECO:0000313" key="8">
    <source>
        <dbReference type="Proteomes" id="UP001499895"/>
    </source>
</evidence>
<feature type="transmembrane region" description="Helical" evidence="6">
    <location>
        <begin position="18"/>
        <end position="37"/>
    </location>
</feature>
<dbReference type="EMBL" id="BAAAHB010000012">
    <property type="protein sequence ID" value="GAA0455005.1"/>
    <property type="molecule type" value="Genomic_DNA"/>
</dbReference>
<keyword evidence="5 6" id="KW-0472">Membrane</keyword>
<dbReference type="PANTHER" id="PTHR30086">
    <property type="entry name" value="ARGININE EXPORTER PROTEIN ARGO"/>
    <property type="match status" value="1"/>
</dbReference>
<feature type="transmembrane region" description="Helical" evidence="6">
    <location>
        <begin position="58"/>
        <end position="81"/>
    </location>
</feature>
<sequence>MRRIPESRDGTGTGVRTMWTQIATAAGVLALLTVVPGPDMAVVTKRAVAAGRAEGLRAAAGITVGLLAWGVFTVVGLAAVIAASAEAYLAVKLLGAGCLAFLGLQALWQSRRGAPGPAVEAAAKGSWGAFASGLVSNLLNPKIAVFYTGVLPTLAPDGLSTAAGMSLLVLLHAALTLSWLGGYVYVVSRARAVFERPRVRRALDRVTGVVLLGFGLRMAAEAG</sequence>
<dbReference type="PIRSF" id="PIRSF006324">
    <property type="entry name" value="LeuE"/>
    <property type="match status" value="1"/>
</dbReference>
<reference evidence="7 8" key="1">
    <citation type="journal article" date="2019" name="Int. J. Syst. Evol. Microbiol.">
        <title>The Global Catalogue of Microorganisms (GCM) 10K type strain sequencing project: providing services to taxonomists for standard genome sequencing and annotation.</title>
        <authorList>
            <consortium name="The Broad Institute Genomics Platform"/>
            <consortium name="The Broad Institute Genome Sequencing Center for Infectious Disease"/>
            <person name="Wu L."/>
            <person name="Ma J."/>
        </authorList>
    </citation>
    <scope>NUCLEOTIDE SEQUENCE [LARGE SCALE GENOMIC DNA]</scope>
    <source>
        <strain evidence="7 8">JCM 10649</strain>
    </source>
</reference>
<evidence type="ECO:0000313" key="7">
    <source>
        <dbReference type="EMBL" id="GAA0455005.1"/>
    </source>
</evidence>
<dbReference type="Pfam" id="PF01810">
    <property type="entry name" value="LysE"/>
    <property type="match status" value="1"/>
</dbReference>
<accession>A0ABN0ZPS2</accession>
<keyword evidence="2" id="KW-1003">Cell membrane</keyword>
<comment type="subcellular location">
    <subcellularLocation>
        <location evidence="1">Cell membrane</location>
        <topology evidence="1">Multi-pass membrane protein</topology>
    </subcellularLocation>
</comment>
<evidence type="ECO:0000256" key="2">
    <source>
        <dbReference type="ARBA" id="ARBA00022475"/>
    </source>
</evidence>
<evidence type="ECO:0000256" key="4">
    <source>
        <dbReference type="ARBA" id="ARBA00022989"/>
    </source>
</evidence>
<name>A0ABN0ZPS2_9ACTN</name>
<keyword evidence="3 6" id="KW-0812">Transmembrane</keyword>
<comment type="caution">
    <text evidence="7">The sequence shown here is derived from an EMBL/GenBank/DDBJ whole genome shotgun (WGS) entry which is preliminary data.</text>
</comment>
<evidence type="ECO:0000256" key="5">
    <source>
        <dbReference type="ARBA" id="ARBA00023136"/>
    </source>
</evidence>
<proteinExistence type="predicted"/>
<feature type="transmembrane region" description="Helical" evidence="6">
    <location>
        <begin position="87"/>
        <end position="108"/>
    </location>
</feature>
<evidence type="ECO:0000256" key="1">
    <source>
        <dbReference type="ARBA" id="ARBA00004651"/>
    </source>
</evidence>